<sequence length="1038" mass="113949">MSQHQPRGLVPQRISSISSSSNESLSRQSPMRSPLSGLDSILAEHALKSPRYTANNNIIVDPEFRKKFEKTVRSSRQLEASSSSSSFSSRGSGRRPTAANGSLGAGVAETGTISHRELRPRASSPLLGQRYQNQEHEPLPSFDAKVNPVLRPSESSATLRSSRNPLTSPSAVSQQAQAQKHKRTQKQAPASTSTRDLALRNIDYPPTSPTGSNLPTDLEPLQPYLQDQQKKSSKPKHRPPMIDLSKLFPKPSEPAVHPAVPLLSPHRMTMSPSPVSLRSDASSFGSQQRKFGSLSYTANKLTKAPSSKELSALRKHYQQKQQYSQSATQLPPPEQAQSSYQQQKQQQRLQGEQQEKEEYYKRKKREKQQREEEYRRIQQQEREEQYLRQEQERKEKEEEQRRQRELEQEAQRQKQGQRLREQKRRNELQQQQQQQRLKELQSQRYLFPFQEKRNTFRRKAPVEWFDGPEGQISSDEEDDEKVTPYSAHPTPPLRQPNTRESSYSRESSVRSSVNSHAASGLSKASSRTVLLSPGPESAKKLTPDFQSSQSPISPANGRLQPSLHDWDIGSAGGHSVSSPGPASAILSRKSSRTTLNKSDLNEASVLCLSSSEDEAEEEEMVEVKKPVQKRVIRDSIATFDEGGSEIFTAKAIAASRGPSVTKIRNTALPPLRTSRPKERLHTALSREPSTSSSMRSSNYRPSSGIPTISEPESPPPLPSSSSTTNAPTFDFQLPTSRQRRNDYQSAPATNRRSRVIAVTRQEERFLELIRQQQGNVPGEDAPTTSNESRTPIPFTDLPKKPSNPDQQPNSTPAGNPDTSFLALSPGLPPPHSKTHPVNYPVATDPSTNETDSHSSHSHHALSVSDCGGDHNSNPSPRVSLVHSDTIPSPSPSASWASPRTPTHSQYNQHHRFGGLGSGSGSGNGSSAGSQPQSRNGNHNHHKLAIMHAHPLSSYPPTSALPSLPPSTSPPLSPGASGESKRHSRSRTDSSSAMVFGDGTEESKGVADGSAGAGAGPGGDLPIWGLGWGTETPGLAVVH</sequence>
<feature type="compositionally biased region" description="Gly residues" evidence="1">
    <location>
        <begin position="913"/>
        <end position="925"/>
    </location>
</feature>
<dbReference type="EMBL" id="PDNB01000214">
    <property type="protein sequence ID" value="PGG99065.1"/>
    <property type="molecule type" value="Genomic_DNA"/>
</dbReference>
<feature type="compositionally biased region" description="Pro residues" evidence="1">
    <location>
        <begin position="962"/>
        <end position="972"/>
    </location>
</feature>
<feature type="region of interest" description="Disordered" evidence="1">
    <location>
        <begin position="769"/>
        <end position="938"/>
    </location>
</feature>
<feature type="compositionally biased region" description="Low complexity" evidence="1">
    <location>
        <begin position="891"/>
        <end position="902"/>
    </location>
</feature>
<feature type="region of interest" description="Disordered" evidence="1">
    <location>
        <begin position="1"/>
        <end position="37"/>
    </location>
</feature>
<feature type="compositionally biased region" description="Low complexity" evidence="1">
    <location>
        <begin position="951"/>
        <end position="961"/>
    </location>
</feature>
<evidence type="ECO:0000313" key="3">
    <source>
        <dbReference type="Proteomes" id="UP000223968"/>
    </source>
</evidence>
<feature type="compositionally biased region" description="Polar residues" evidence="1">
    <location>
        <begin position="270"/>
        <end position="309"/>
    </location>
</feature>
<dbReference type="STRING" id="1447875.A0A2B7WQN5"/>
<feature type="compositionally biased region" description="Low complexity" evidence="1">
    <location>
        <begin position="15"/>
        <end position="29"/>
    </location>
</feature>
<dbReference type="AlphaFoldDB" id="A0A2B7WQN5"/>
<feature type="compositionally biased region" description="Basic and acidic residues" evidence="1">
    <location>
        <begin position="368"/>
        <end position="427"/>
    </location>
</feature>
<feature type="compositionally biased region" description="Low complexity" evidence="1">
    <location>
        <begin position="168"/>
        <end position="178"/>
    </location>
</feature>
<feature type="compositionally biased region" description="Polar residues" evidence="1">
    <location>
        <begin position="153"/>
        <end position="167"/>
    </location>
</feature>
<feature type="compositionally biased region" description="Low complexity" evidence="1">
    <location>
        <begin position="719"/>
        <end position="728"/>
    </location>
</feature>
<gene>
    <name evidence="2" type="ORF">AJ79_08699</name>
</gene>
<feature type="region of interest" description="Disordered" evidence="1">
    <location>
        <begin position="69"/>
        <end position="124"/>
    </location>
</feature>
<evidence type="ECO:0000256" key="1">
    <source>
        <dbReference type="SAM" id="MobiDB-lite"/>
    </source>
</evidence>
<feature type="compositionally biased region" description="Polar residues" evidence="1">
    <location>
        <begin position="803"/>
        <end position="818"/>
    </location>
</feature>
<feature type="compositionally biased region" description="Low complexity" evidence="1">
    <location>
        <begin position="500"/>
        <end position="519"/>
    </location>
</feature>
<dbReference type="Proteomes" id="UP000223968">
    <property type="component" value="Unassembled WGS sequence"/>
</dbReference>
<evidence type="ECO:0000313" key="2">
    <source>
        <dbReference type="EMBL" id="PGG99065.1"/>
    </source>
</evidence>
<name>A0A2B7WQN5_9EURO</name>
<organism evidence="2 3">
    <name type="scientific">Helicocarpus griseus UAMH5409</name>
    <dbReference type="NCBI Taxonomy" id="1447875"/>
    <lineage>
        <taxon>Eukaryota</taxon>
        <taxon>Fungi</taxon>
        <taxon>Dikarya</taxon>
        <taxon>Ascomycota</taxon>
        <taxon>Pezizomycotina</taxon>
        <taxon>Eurotiomycetes</taxon>
        <taxon>Eurotiomycetidae</taxon>
        <taxon>Onygenales</taxon>
        <taxon>Ajellomycetaceae</taxon>
        <taxon>Helicocarpus</taxon>
    </lineage>
</organism>
<accession>A0A2B7WQN5</accession>
<keyword evidence="3" id="KW-1185">Reference proteome</keyword>
<dbReference type="OrthoDB" id="5244050at2759"/>
<feature type="region of interest" description="Disordered" evidence="1">
    <location>
        <begin position="136"/>
        <end position="592"/>
    </location>
</feature>
<feature type="region of interest" description="Disordered" evidence="1">
    <location>
        <begin position="657"/>
        <end position="756"/>
    </location>
</feature>
<feature type="compositionally biased region" description="Polar residues" evidence="1">
    <location>
        <begin position="186"/>
        <end position="195"/>
    </location>
</feature>
<proteinExistence type="predicted"/>
<feature type="compositionally biased region" description="Polar residues" evidence="1">
    <location>
        <begin position="544"/>
        <end position="553"/>
    </location>
</feature>
<feature type="compositionally biased region" description="Low complexity" evidence="1">
    <location>
        <begin position="335"/>
        <end position="352"/>
    </location>
</feature>
<comment type="caution">
    <text evidence="2">The sequence shown here is derived from an EMBL/GenBank/DDBJ whole genome shotgun (WGS) entry which is preliminary data.</text>
</comment>
<feature type="compositionally biased region" description="Low complexity" evidence="1">
    <location>
        <begin position="74"/>
        <end position="95"/>
    </location>
</feature>
<reference evidence="2 3" key="1">
    <citation type="submission" date="2017-10" db="EMBL/GenBank/DDBJ databases">
        <title>Comparative genomics in systemic dimorphic fungi from Ajellomycetaceae.</title>
        <authorList>
            <person name="Munoz J.F."/>
            <person name="Mcewen J.G."/>
            <person name="Clay O.K."/>
            <person name="Cuomo C.A."/>
        </authorList>
    </citation>
    <scope>NUCLEOTIDE SEQUENCE [LARGE SCALE GENOMIC DNA]</scope>
    <source>
        <strain evidence="2 3">UAMH5409</strain>
    </source>
</reference>
<feature type="region of interest" description="Disordered" evidence="1">
    <location>
        <begin position="951"/>
        <end position="1027"/>
    </location>
</feature>
<feature type="compositionally biased region" description="Low complexity" evidence="1">
    <location>
        <begin position="685"/>
        <end position="711"/>
    </location>
</feature>
<protein>
    <submittedName>
        <fullName evidence="2">Uncharacterized protein</fullName>
    </submittedName>
</protein>